<dbReference type="Gene3D" id="3.10.620.30">
    <property type="match status" value="1"/>
</dbReference>
<sequence length="180" mass="19286">MKNVEIRRNSMLAACFATFVLGFVVSVPVQAAGSRPPLGLQLFCLQHSEQCQATGQSTVAASQGLVQLVQTVNRRVNRAITPRSDGSLDRWGATGSSGDCEDYVLAKRAALVEQGVPSGALRIGYTKTRQGEGHVVLIVQTGAGEFVLDNLSTSVKLLADTGYRIESSSRGGLLNWWTFD</sequence>
<dbReference type="PANTHER" id="PTHR39327">
    <property type="match status" value="1"/>
</dbReference>
<dbReference type="EMBL" id="CP104965">
    <property type="protein sequence ID" value="UXN69036.1"/>
    <property type="molecule type" value="Genomic_DNA"/>
</dbReference>
<reference evidence="1 2" key="1">
    <citation type="submission" date="2022-09" db="EMBL/GenBank/DDBJ databases">
        <title>Interaction between co-microsymbionts with complementary sets of symbiotic genes in legume-rhizobium systems.</title>
        <authorList>
            <person name="Safronova V."/>
            <person name="Sazanova A."/>
            <person name="Afonin A."/>
            <person name="Chirak E."/>
        </authorList>
    </citation>
    <scope>NUCLEOTIDE SEQUENCE [LARGE SCALE GENOMIC DNA]</scope>
    <source>
        <strain evidence="1 2">A18/4-1</strain>
    </source>
</reference>
<gene>
    <name evidence="1" type="ORF">N8A98_17585</name>
</gene>
<dbReference type="InterPro" id="IPR010319">
    <property type="entry name" value="Transglutaminase-like_Cys_pept"/>
</dbReference>
<proteinExistence type="predicted"/>
<keyword evidence="2" id="KW-1185">Reference proteome</keyword>
<evidence type="ECO:0000313" key="2">
    <source>
        <dbReference type="Proteomes" id="UP001061862"/>
    </source>
</evidence>
<dbReference type="Pfam" id="PF06035">
    <property type="entry name" value="Peptidase_C93"/>
    <property type="match status" value="1"/>
</dbReference>
<evidence type="ECO:0000313" key="1">
    <source>
        <dbReference type="EMBL" id="UXN69036.1"/>
    </source>
</evidence>
<name>A0ABY6CCS8_9HYPH</name>
<accession>A0ABY6CCS8</accession>
<protein>
    <submittedName>
        <fullName evidence="1">Transglutaminase-like cysteine peptidase</fullName>
    </submittedName>
</protein>
<dbReference type="PANTHER" id="PTHR39327:SF1">
    <property type="entry name" value="BLR5470 PROTEIN"/>
    <property type="match status" value="1"/>
</dbReference>
<organism evidence="1 2">
    <name type="scientific">Devosia neptuniae</name>
    <dbReference type="NCBI Taxonomy" id="191302"/>
    <lineage>
        <taxon>Bacteria</taxon>
        <taxon>Pseudomonadati</taxon>
        <taxon>Pseudomonadota</taxon>
        <taxon>Alphaproteobacteria</taxon>
        <taxon>Hyphomicrobiales</taxon>
        <taxon>Devosiaceae</taxon>
        <taxon>Devosia</taxon>
    </lineage>
</organism>
<dbReference type="RefSeq" id="WP_262167244.1">
    <property type="nucleotide sequence ID" value="NZ_CP104965.1"/>
</dbReference>
<dbReference type="Proteomes" id="UP001061862">
    <property type="component" value="Chromosome"/>
</dbReference>